<dbReference type="RefSeq" id="WP_277566498.1">
    <property type="nucleotide sequence ID" value="NZ_JAPDHZ010000003.1"/>
</dbReference>
<comment type="caution">
    <text evidence="4">The sequence shown here is derived from an EMBL/GenBank/DDBJ whole genome shotgun (WGS) entry which is preliminary data.</text>
</comment>
<dbReference type="Pfam" id="PF12733">
    <property type="entry name" value="Cadherin-like"/>
    <property type="match status" value="2"/>
</dbReference>
<gene>
    <name evidence="4" type="ORF">OMP38_19005</name>
</gene>
<dbReference type="AlphaFoldDB" id="A0A9X4KIC9"/>
<dbReference type="EMBL" id="JAPDHZ010000003">
    <property type="protein sequence ID" value="MDG0792732.1"/>
    <property type="molecule type" value="Genomic_DNA"/>
</dbReference>
<feature type="signal peptide" evidence="2">
    <location>
        <begin position="1"/>
        <end position="22"/>
    </location>
</feature>
<evidence type="ECO:0000256" key="2">
    <source>
        <dbReference type="SAM" id="SignalP"/>
    </source>
</evidence>
<dbReference type="InterPro" id="IPR025883">
    <property type="entry name" value="Cadherin-like_domain"/>
</dbReference>
<dbReference type="Proteomes" id="UP001153387">
    <property type="component" value="Unassembled WGS sequence"/>
</dbReference>
<dbReference type="Gene3D" id="2.160.20.110">
    <property type="match status" value="2"/>
</dbReference>
<proteinExistence type="predicted"/>
<feature type="compositionally biased region" description="Basic and acidic residues" evidence="1">
    <location>
        <begin position="873"/>
        <end position="890"/>
    </location>
</feature>
<feature type="region of interest" description="Disordered" evidence="1">
    <location>
        <begin position="830"/>
        <end position="903"/>
    </location>
</feature>
<organism evidence="4 5">
    <name type="scientific">Cohnella ginsengisoli</name>
    <dbReference type="NCBI Taxonomy" id="425004"/>
    <lineage>
        <taxon>Bacteria</taxon>
        <taxon>Bacillati</taxon>
        <taxon>Bacillota</taxon>
        <taxon>Bacilli</taxon>
        <taxon>Bacillales</taxon>
        <taxon>Paenibacillaceae</taxon>
        <taxon>Cohnella</taxon>
    </lineage>
</organism>
<evidence type="ECO:0000313" key="5">
    <source>
        <dbReference type="Proteomes" id="UP001153387"/>
    </source>
</evidence>
<evidence type="ECO:0000259" key="3">
    <source>
        <dbReference type="Pfam" id="PF12733"/>
    </source>
</evidence>
<evidence type="ECO:0000256" key="1">
    <source>
        <dbReference type="SAM" id="MobiDB-lite"/>
    </source>
</evidence>
<reference evidence="4 5" key="1">
    <citation type="submission" date="2022-10" db="EMBL/GenBank/DDBJ databases">
        <title>Comparative genomic analysis of Cohnella hashimotonis sp. nov., isolated from the International Space Station.</title>
        <authorList>
            <person name="Simpson A."/>
            <person name="Venkateswaran K."/>
        </authorList>
    </citation>
    <scope>NUCLEOTIDE SEQUENCE [LARGE SCALE GENOMIC DNA]</scope>
    <source>
        <strain evidence="4 5">DSM 18997</strain>
    </source>
</reference>
<protein>
    <submittedName>
        <fullName evidence="4">Cadherin-like beta sandwich domain-containing protein</fullName>
    </submittedName>
</protein>
<accession>A0A9X4KIC9</accession>
<feature type="chain" id="PRO_5040876414" evidence="2">
    <location>
        <begin position="23"/>
        <end position="903"/>
    </location>
</feature>
<keyword evidence="2" id="KW-0732">Signal</keyword>
<keyword evidence="5" id="KW-1185">Reference proteome</keyword>
<evidence type="ECO:0000313" key="4">
    <source>
        <dbReference type="EMBL" id="MDG0792732.1"/>
    </source>
</evidence>
<name>A0A9X4KIC9_9BACL</name>
<feature type="domain" description="Cadherin-like beta-sandwich-like" evidence="3">
    <location>
        <begin position="321"/>
        <end position="397"/>
    </location>
</feature>
<sequence>MKRKAIAIMLVFLMASAVLSHAAGTLRHAWAADAVWTPINSASDLYHVRDDLAGHYKLMQDIDLAVYSAGAGWEPIGTNASGFTGSFDGNGFAIRNLTINRPGMNSVGLFGFADHATIANVHLTNVNVMGHSDVGGLAGFWDSSSISRASVQGTVSGVEVVGGLVGYNSLSNISDSYMAGHVAVVPGTGDSFGGLIGYGTGNGARGSIARSYSTAAVDPGTNAGGLVGRIDGPVVVTSAYWDTETSGQSASAAGTGKSTAQMLQRSTYSGWDFTGNGTNDPVWGMVEGAAYPLQYSDYKKVALDSLNVTDTGGVAQELDRDFAGDYGIYEVRVGSETDQVEVSGSPLAAGSIVSIDGKTDSETLALNPGTNIFEIKVSDADDPAALNVVYKLTVNREDGSAQYPHRIATAEQLSKIGDTSVGYELDDSYELEADIDLTVFSASAGWKPIGSGISPFTGLFEGNGHTIANVNVHRPASDEQGLFGVTSGAKISDVSIVNADIAGADKVGGLIGRAGNTVVDGVSVQGEISGASDVGGLIGTADALTSLNESYAAAAVQAVSGGGGLIGSGAAAGSVTHAFWDSERSGQASSAGGGTPHSTGDMMKQATYTGYSGSVWAFGIGKRWGIVEGTTYPMPYASLQGVSPAAIAVAAPGTMLTMTPSVFNASTGIYAIALEAPVPQAEFTVTPSVGQTVYIDGVNGNTREVDLNLGDKPVEIVVKGGNGQIGVYRFTLAVPSPSAAVISVPPDDIYGIGDELNFVVAYDYPVDVDSAAPPKLPIELDNSAGLSATYEGMSGGDPRKLQFRYTVQEGDRAAAGIQLGGCARRPLNFVRDDNRQSRVPGSGESAAGYERHRHRRGAPRDCVDACDDSAGGRSRDDRGGYGRNGYEHSRGQMGGGEPERILF</sequence>
<feature type="domain" description="Cadherin-like beta-sandwich-like" evidence="3">
    <location>
        <begin position="655"/>
        <end position="729"/>
    </location>
</feature>